<dbReference type="Proteomes" id="UP000612282">
    <property type="component" value="Unassembled WGS sequence"/>
</dbReference>
<feature type="transmembrane region" description="Helical" evidence="1">
    <location>
        <begin position="65"/>
        <end position="87"/>
    </location>
</feature>
<feature type="transmembrane region" description="Helical" evidence="1">
    <location>
        <begin position="99"/>
        <end position="118"/>
    </location>
</feature>
<feature type="transmembrane region" description="Helical" evidence="1">
    <location>
        <begin position="9"/>
        <end position="26"/>
    </location>
</feature>
<evidence type="ECO:0000313" key="3">
    <source>
        <dbReference type="Proteomes" id="UP000612282"/>
    </source>
</evidence>
<organism evidence="2 3">
    <name type="scientific">Actinoplanes couchii</name>
    <dbReference type="NCBI Taxonomy" id="403638"/>
    <lineage>
        <taxon>Bacteria</taxon>
        <taxon>Bacillati</taxon>
        <taxon>Actinomycetota</taxon>
        <taxon>Actinomycetes</taxon>
        <taxon>Micromonosporales</taxon>
        <taxon>Micromonosporaceae</taxon>
        <taxon>Actinoplanes</taxon>
    </lineage>
</organism>
<proteinExistence type="predicted"/>
<feature type="transmembrane region" description="Helical" evidence="1">
    <location>
        <begin position="171"/>
        <end position="192"/>
    </location>
</feature>
<dbReference type="RefSeq" id="WP_203804890.1">
    <property type="nucleotide sequence ID" value="NZ_BAAAQE010000094.1"/>
</dbReference>
<protein>
    <recommendedName>
        <fullName evidence="4">Integral membrane protein</fullName>
    </recommendedName>
</protein>
<accession>A0ABQ3XKV9</accession>
<evidence type="ECO:0000256" key="1">
    <source>
        <dbReference type="SAM" id="Phobius"/>
    </source>
</evidence>
<reference evidence="2 3" key="1">
    <citation type="submission" date="2021-01" db="EMBL/GenBank/DDBJ databases">
        <title>Whole genome shotgun sequence of Actinoplanes couchii NBRC 106145.</title>
        <authorList>
            <person name="Komaki H."/>
            <person name="Tamura T."/>
        </authorList>
    </citation>
    <scope>NUCLEOTIDE SEQUENCE [LARGE SCALE GENOMIC DNA]</scope>
    <source>
        <strain evidence="2 3">NBRC 106145</strain>
    </source>
</reference>
<evidence type="ECO:0000313" key="2">
    <source>
        <dbReference type="EMBL" id="GID59128.1"/>
    </source>
</evidence>
<sequence>MRIHASPQWWWRVLIVLSGVVGLYSAEYSILAFTTQSSIAVVVYYSGVLYWMHRRVTTEVAAPRLRGAVMSWILLAGLVLHFLLAGGSSPFPLETAGDLSSFLVHYVLPAMVVFDWAVFRPFGASQWRDLAGWAAFPLGYAAIVLGRGALFPGYRYPYGFLDPTYQGWPGVGLWVLLLVVGFLLLGAALIGIDRLRRPKPAATLGT</sequence>
<comment type="caution">
    <text evidence="2">The sequence shown here is derived from an EMBL/GenBank/DDBJ whole genome shotgun (WGS) entry which is preliminary data.</text>
</comment>
<dbReference type="NCBIfam" id="NF038065">
    <property type="entry name" value="Pr6Pr"/>
    <property type="match status" value="1"/>
</dbReference>
<keyword evidence="1" id="KW-0812">Transmembrane</keyword>
<gene>
    <name evidence="2" type="ORF">Aco03nite_075320</name>
</gene>
<keyword evidence="1" id="KW-1133">Transmembrane helix</keyword>
<dbReference type="InterPro" id="IPR049713">
    <property type="entry name" value="Pr6Pr-like"/>
</dbReference>
<feature type="transmembrane region" description="Helical" evidence="1">
    <location>
        <begin position="32"/>
        <end position="53"/>
    </location>
</feature>
<keyword evidence="3" id="KW-1185">Reference proteome</keyword>
<feature type="transmembrane region" description="Helical" evidence="1">
    <location>
        <begin position="130"/>
        <end position="151"/>
    </location>
</feature>
<name>A0ABQ3XKV9_9ACTN</name>
<keyword evidence="1" id="KW-0472">Membrane</keyword>
<evidence type="ECO:0008006" key="4">
    <source>
        <dbReference type="Google" id="ProtNLM"/>
    </source>
</evidence>
<dbReference type="EMBL" id="BOMG01000094">
    <property type="protein sequence ID" value="GID59128.1"/>
    <property type="molecule type" value="Genomic_DNA"/>
</dbReference>